<dbReference type="Gene3D" id="3.60.20.40">
    <property type="match status" value="1"/>
</dbReference>
<gene>
    <name evidence="13" type="ORF">FHS48_001148</name>
</gene>
<comment type="catalytic activity">
    <reaction evidence="8 11">
        <text>an N-terminal (5-L-glutamyl)-[peptide] + an alpha-amino acid = 5-L-glutamyl amino acid + an N-terminal L-alpha-aminoacyl-[peptide]</text>
        <dbReference type="Rhea" id="RHEA:23904"/>
        <dbReference type="Rhea" id="RHEA-COMP:9780"/>
        <dbReference type="Rhea" id="RHEA-COMP:9795"/>
        <dbReference type="ChEBI" id="CHEBI:77644"/>
        <dbReference type="ChEBI" id="CHEBI:78597"/>
        <dbReference type="ChEBI" id="CHEBI:78599"/>
        <dbReference type="ChEBI" id="CHEBI:78608"/>
        <dbReference type="EC" id="2.3.2.2"/>
    </reaction>
</comment>
<keyword evidence="14" id="KW-1185">Reference proteome</keyword>
<keyword evidence="6 11" id="KW-0865">Zymogen</keyword>
<dbReference type="EC" id="2.3.2.2" evidence="11"/>
<dbReference type="InterPro" id="IPR043137">
    <property type="entry name" value="GGT_ssub_C"/>
</dbReference>
<evidence type="ECO:0000256" key="3">
    <source>
        <dbReference type="ARBA" id="ARBA00009381"/>
    </source>
</evidence>
<dbReference type="SUPFAM" id="SSF56235">
    <property type="entry name" value="N-terminal nucleophile aminohydrolases (Ntn hydrolases)"/>
    <property type="match status" value="1"/>
</dbReference>
<dbReference type="GO" id="GO:0103068">
    <property type="term" value="F:leukotriene C4 gamma-glutamyl transferase activity"/>
    <property type="evidence" value="ECO:0007669"/>
    <property type="project" value="UniProtKB-EC"/>
</dbReference>
<dbReference type="GO" id="GO:0006750">
    <property type="term" value="P:glutathione biosynthetic process"/>
    <property type="evidence" value="ECO:0007669"/>
    <property type="project" value="UniProtKB-KW"/>
</dbReference>
<dbReference type="PRINTS" id="PR01210">
    <property type="entry name" value="GGTRANSPTASE"/>
</dbReference>
<dbReference type="EMBL" id="JACIIX010000003">
    <property type="protein sequence ID" value="MBB6209740.1"/>
    <property type="molecule type" value="Genomic_DNA"/>
</dbReference>
<keyword evidence="5 11" id="KW-0378">Hydrolase</keyword>
<dbReference type="Gene3D" id="1.10.246.130">
    <property type="match status" value="1"/>
</dbReference>
<dbReference type="PANTHER" id="PTHR43199:SF1">
    <property type="entry name" value="GLUTATHIONE HYDROLASE PROENZYME"/>
    <property type="match status" value="1"/>
</dbReference>
<comment type="catalytic activity">
    <reaction evidence="1 11">
        <text>an S-substituted glutathione + H2O = an S-substituted L-cysteinylglycine + L-glutamate</text>
        <dbReference type="Rhea" id="RHEA:59468"/>
        <dbReference type="ChEBI" id="CHEBI:15377"/>
        <dbReference type="ChEBI" id="CHEBI:29985"/>
        <dbReference type="ChEBI" id="CHEBI:90779"/>
        <dbReference type="ChEBI" id="CHEBI:143103"/>
        <dbReference type="EC" id="3.4.19.13"/>
    </reaction>
</comment>
<feature type="signal peptide" evidence="12">
    <location>
        <begin position="1"/>
        <end position="31"/>
    </location>
</feature>
<dbReference type="GO" id="GO:0006751">
    <property type="term" value="P:glutathione catabolic process"/>
    <property type="evidence" value="ECO:0007669"/>
    <property type="project" value="UniProtKB-UniRule"/>
</dbReference>
<dbReference type="Pfam" id="PF01019">
    <property type="entry name" value="G_glu_transpept"/>
    <property type="match status" value="1"/>
</dbReference>
<dbReference type="UniPathway" id="UPA00204"/>
<dbReference type="InterPro" id="IPR000101">
    <property type="entry name" value="GGT_peptidase"/>
</dbReference>
<dbReference type="PANTHER" id="PTHR43199">
    <property type="entry name" value="GLUTATHIONE HYDROLASE"/>
    <property type="match status" value="1"/>
</dbReference>
<feature type="binding site" evidence="10">
    <location>
        <position position="120"/>
    </location>
    <ligand>
        <name>L-glutamate</name>
        <dbReference type="ChEBI" id="CHEBI:29985"/>
    </ligand>
</feature>
<feature type="chain" id="PRO_5030966619" description="Glutathione hydrolase proenzyme" evidence="12">
    <location>
        <begin position="32"/>
        <end position="590"/>
    </location>
</feature>
<keyword evidence="12" id="KW-0732">Signal</keyword>
<keyword evidence="11" id="KW-0317">Glutathione biosynthesis</keyword>
<dbReference type="RefSeq" id="WP_184262261.1">
    <property type="nucleotide sequence ID" value="NZ_JACIIX010000003.1"/>
</dbReference>
<protein>
    <recommendedName>
        <fullName evidence="11">Glutathione hydrolase proenzyme</fullName>
        <ecNumber evidence="11">2.3.2.2</ecNumber>
        <ecNumber evidence="11">3.4.19.13</ecNumber>
    </recommendedName>
    <component>
        <recommendedName>
            <fullName evidence="11">Glutathione hydrolase large chain</fullName>
        </recommendedName>
    </component>
    <component>
        <recommendedName>
            <fullName evidence="11">Glutathione hydrolase small chain</fullName>
        </recommendedName>
    </component>
</protein>
<comment type="subunit">
    <text evidence="11">This enzyme consists of two polypeptide chains, which are synthesized in precursor form from a single polypeptide.</text>
</comment>
<comment type="similarity">
    <text evidence="3 11">Belongs to the gamma-glutamyltransferase family.</text>
</comment>
<comment type="catalytic activity">
    <reaction evidence="2 11">
        <text>glutathione + H2O = L-cysteinylglycine + L-glutamate</text>
        <dbReference type="Rhea" id="RHEA:28807"/>
        <dbReference type="ChEBI" id="CHEBI:15377"/>
        <dbReference type="ChEBI" id="CHEBI:29985"/>
        <dbReference type="ChEBI" id="CHEBI:57925"/>
        <dbReference type="ChEBI" id="CHEBI:61694"/>
        <dbReference type="EC" id="3.4.19.13"/>
    </reaction>
</comment>
<organism evidence="13 14">
    <name type="scientific">Novispirillum itersonii</name>
    <name type="common">Aquaspirillum itersonii</name>
    <dbReference type="NCBI Taxonomy" id="189"/>
    <lineage>
        <taxon>Bacteria</taxon>
        <taxon>Pseudomonadati</taxon>
        <taxon>Pseudomonadota</taxon>
        <taxon>Alphaproteobacteria</taxon>
        <taxon>Rhodospirillales</taxon>
        <taxon>Novispirillaceae</taxon>
        <taxon>Novispirillum</taxon>
    </lineage>
</organism>
<feature type="binding site" evidence="10">
    <location>
        <begin position="469"/>
        <end position="470"/>
    </location>
    <ligand>
        <name>L-glutamate</name>
        <dbReference type="ChEBI" id="CHEBI:29985"/>
    </ligand>
</feature>
<dbReference type="GO" id="GO:0036374">
    <property type="term" value="F:glutathione hydrolase activity"/>
    <property type="evidence" value="ECO:0007669"/>
    <property type="project" value="UniProtKB-UniRule"/>
</dbReference>
<evidence type="ECO:0000256" key="11">
    <source>
        <dbReference type="RuleBase" id="RU368036"/>
    </source>
</evidence>
<feature type="binding site" evidence="10">
    <location>
        <position position="445"/>
    </location>
    <ligand>
        <name>L-glutamate</name>
        <dbReference type="ChEBI" id="CHEBI:29985"/>
    </ligand>
</feature>
<evidence type="ECO:0000256" key="8">
    <source>
        <dbReference type="ARBA" id="ARBA00047417"/>
    </source>
</evidence>
<dbReference type="AlphaFoldDB" id="A0A7W9ZE51"/>
<evidence type="ECO:0000256" key="7">
    <source>
        <dbReference type="ARBA" id="ARBA00023315"/>
    </source>
</evidence>
<reference evidence="13 14" key="1">
    <citation type="submission" date="2020-08" db="EMBL/GenBank/DDBJ databases">
        <title>Genomic Encyclopedia of Type Strains, Phase IV (KMG-IV): sequencing the most valuable type-strain genomes for metagenomic binning, comparative biology and taxonomic classification.</title>
        <authorList>
            <person name="Goeker M."/>
        </authorList>
    </citation>
    <scope>NUCLEOTIDE SEQUENCE [LARGE SCALE GENOMIC DNA]</scope>
    <source>
        <strain evidence="13 14">DSM 11590</strain>
    </source>
</reference>
<dbReference type="NCBIfam" id="TIGR00066">
    <property type="entry name" value="g_glut_trans"/>
    <property type="match status" value="1"/>
</dbReference>
<evidence type="ECO:0000256" key="9">
    <source>
        <dbReference type="PIRSR" id="PIRSR600101-1"/>
    </source>
</evidence>
<comment type="pathway">
    <text evidence="11">Sulfur metabolism; glutathione metabolism.</text>
</comment>
<feature type="active site" description="Nucleophile" evidence="9">
    <location>
        <position position="405"/>
    </location>
</feature>
<evidence type="ECO:0000256" key="6">
    <source>
        <dbReference type="ARBA" id="ARBA00023145"/>
    </source>
</evidence>
<evidence type="ECO:0000256" key="12">
    <source>
        <dbReference type="SAM" id="SignalP"/>
    </source>
</evidence>
<evidence type="ECO:0000256" key="1">
    <source>
        <dbReference type="ARBA" id="ARBA00001049"/>
    </source>
</evidence>
<evidence type="ECO:0000256" key="2">
    <source>
        <dbReference type="ARBA" id="ARBA00001089"/>
    </source>
</evidence>
<feature type="binding site" evidence="10">
    <location>
        <position position="491"/>
    </location>
    <ligand>
        <name>L-glutamate</name>
        <dbReference type="ChEBI" id="CHEBI:29985"/>
    </ligand>
</feature>
<dbReference type="InterPro" id="IPR043138">
    <property type="entry name" value="GGT_lsub"/>
</dbReference>
<accession>A0A7W9ZE51</accession>
<sequence length="590" mass="61605">MRQGKAKAALRGSPLVAGMALALMMTGPALAQQLQQPEQGTGLTVKQGAVAHRMMVAAANPYAVSAGYDVLKRGGTAMDAAVAVQMMLNLVEPQSSGIGGGAFLVYWDAKTRKMTTYDGRETAPLGLKPDVFLAAGGKEKEFYDAVAHGTAVGTPGTVQVLDKAQKAHGRLPWASLFDPVIAQAREGFLVSPRLTAAIADAKAKGMDRFPQTAALYLTPSGDPLPAGSKLKNPAFAASLEAVAKDRSAGFYQGPLADAVVSAVQAAGGVLTKADLQGYEAKERPPVCVRYRVYDVCGMGPPSSGGMTVGMILKMLERFDLKTMGPSPMAMHLFAEASKVAFADRNTYMGDADFVDVPMGLLDSGYLAERGAMIDPAKALAPVAAGDPPRKRADFAVDTNLGRPGTSHIVIADRYGNMLSMTTTIEAGFGSRVLAGGFLLNNEMTDFAFTPTKDGKPVANAIAPGKRPRSSMAPTIVLKDGQPVLVVGSPGGSQIIGYVARTIVGVLDWGMTPQAAIDMGHVINRNGKVTDLEKGSSAEALKAEFEAKGHEVRISDLNSGLHAIQINRTPGGKVTLVGGADPRREGIVLGD</sequence>
<evidence type="ECO:0000256" key="5">
    <source>
        <dbReference type="ARBA" id="ARBA00022801"/>
    </source>
</evidence>
<comment type="caution">
    <text evidence="13">The sequence shown here is derived from an EMBL/GenBank/DDBJ whole genome shotgun (WGS) entry which is preliminary data.</text>
</comment>
<evidence type="ECO:0000256" key="10">
    <source>
        <dbReference type="PIRSR" id="PIRSR600101-2"/>
    </source>
</evidence>
<dbReference type="EC" id="3.4.19.13" evidence="11"/>
<keyword evidence="7 11" id="KW-0012">Acyltransferase</keyword>
<dbReference type="Proteomes" id="UP000544872">
    <property type="component" value="Unassembled WGS sequence"/>
</dbReference>
<comment type="PTM">
    <text evidence="11">Cleaved by autocatalysis into a large and a small subunit.</text>
</comment>
<evidence type="ECO:0000313" key="14">
    <source>
        <dbReference type="Proteomes" id="UP000544872"/>
    </source>
</evidence>
<dbReference type="InterPro" id="IPR051792">
    <property type="entry name" value="GGT_bact"/>
</dbReference>
<dbReference type="InterPro" id="IPR029055">
    <property type="entry name" value="Ntn_hydrolases_N"/>
</dbReference>
<evidence type="ECO:0000256" key="4">
    <source>
        <dbReference type="ARBA" id="ARBA00022679"/>
    </source>
</evidence>
<keyword evidence="4 11" id="KW-0808">Transferase</keyword>
<proteinExistence type="inferred from homology"/>
<name>A0A7W9ZE51_NOVIT</name>
<evidence type="ECO:0000313" key="13">
    <source>
        <dbReference type="EMBL" id="MBB6209740.1"/>
    </source>
</evidence>